<proteinExistence type="predicted"/>
<keyword evidence="3" id="KW-1185">Reference proteome</keyword>
<dbReference type="EMBL" id="CAXIEN010000565">
    <property type="protein sequence ID" value="CAL1300588.1"/>
    <property type="molecule type" value="Genomic_DNA"/>
</dbReference>
<accession>A0AAV2BZ10</accession>
<evidence type="ECO:0000313" key="2">
    <source>
        <dbReference type="EMBL" id="CAL1300588.1"/>
    </source>
</evidence>
<dbReference type="Gene3D" id="1.10.8.20">
    <property type="entry name" value="N-terminal domain of phosphatidylinositol transfer protein sec14p"/>
    <property type="match status" value="1"/>
</dbReference>
<dbReference type="CDD" id="cd00170">
    <property type="entry name" value="SEC14"/>
    <property type="match status" value="1"/>
</dbReference>
<feature type="domain" description="CRAL-TRIO" evidence="1">
    <location>
        <begin position="96"/>
        <end position="259"/>
    </location>
</feature>
<dbReference type="SMART" id="SM00516">
    <property type="entry name" value="SEC14"/>
    <property type="match status" value="1"/>
</dbReference>
<evidence type="ECO:0000259" key="1">
    <source>
        <dbReference type="PROSITE" id="PS50191"/>
    </source>
</evidence>
<dbReference type="Gene3D" id="3.40.525.10">
    <property type="entry name" value="CRAL-TRIO lipid binding domain"/>
    <property type="match status" value="1"/>
</dbReference>
<dbReference type="SUPFAM" id="SSF52087">
    <property type="entry name" value="CRAL/TRIO domain"/>
    <property type="match status" value="1"/>
</dbReference>
<reference evidence="2 3" key="1">
    <citation type="submission" date="2024-04" db="EMBL/GenBank/DDBJ databases">
        <authorList>
            <person name="Rising A."/>
            <person name="Reimegard J."/>
            <person name="Sonavane S."/>
            <person name="Akerstrom W."/>
            <person name="Nylinder S."/>
            <person name="Hedman E."/>
            <person name="Kallberg Y."/>
        </authorList>
    </citation>
    <scope>NUCLEOTIDE SEQUENCE [LARGE SCALE GENOMIC DNA]</scope>
</reference>
<dbReference type="InterPro" id="IPR036273">
    <property type="entry name" value="CRAL/TRIO_N_dom_sf"/>
</dbReference>
<dbReference type="PRINTS" id="PR00180">
    <property type="entry name" value="CRETINALDHBP"/>
</dbReference>
<evidence type="ECO:0000313" key="3">
    <source>
        <dbReference type="Proteomes" id="UP001497382"/>
    </source>
</evidence>
<dbReference type="Proteomes" id="UP001497382">
    <property type="component" value="Unassembled WGS sequence"/>
</dbReference>
<dbReference type="InterPro" id="IPR001251">
    <property type="entry name" value="CRAL-TRIO_dom"/>
</dbReference>
<dbReference type="SMART" id="SM01100">
    <property type="entry name" value="CRAL_TRIO_N"/>
    <property type="match status" value="1"/>
</dbReference>
<dbReference type="SUPFAM" id="SSF46938">
    <property type="entry name" value="CRAL/TRIO N-terminal domain"/>
    <property type="match status" value="1"/>
</dbReference>
<dbReference type="Gene3D" id="1.20.5.1200">
    <property type="entry name" value="Alpha-tocopherol transfer"/>
    <property type="match status" value="1"/>
</dbReference>
<gene>
    <name evidence="2" type="ORF">LARSCL_LOCUS22018</name>
</gene>
<dbReference type="PANTHER" id="PTHR10174">
    <property type="entry name" value="ALPHA-TOCOPHEROL TRANSFER PROTEIN-RELATED"/>
    <property type="match status" value="1"/>
</dbReference>
<comment type="caution">
    <text evidence="2">The sequence shown here is derived from an EMBL/GenBank/DDBJ whole genome shotgun (WGS) entry which is preliminary data.</text>
</comment>
<name>A0AAV2BZ10_9ARAC</name>
<dbReference type="PANTHER" id="PTHR10174:SF208">
    <property type="entry name" value="CRAL-TRIO DOMAIN-CONTAINING PROTEIN DDB_G0278031"/>
    <property type="match status" value="1"/>
</dbReference>
<dbReference type="InterPro" id="IPR011074">
    <property type="entry name" value="CRAL/TRIO_N_dom"/>
</dbReference>
<dbReference type="Pfam" id="PF00650">
    <property type="entry name" value="CRAL_TRIO"/>
    <property type="match status" value="1"/>
</dbReference>
<organism evidence="2 3">
    <name type="scientific">Larinioides sclopetarius</name>
    <dbReference type="NCBI Taxonomy" id="280406"/>
    <lineage>
        <taxon>Eukaryota</taxon>
        <taxon>Metazoa</taxon>
        <taxon>Ecdysozoa</taxon>
        <taxon>Arthropoda</taxon>
        <taxon>Chelicerata</taxon>
        <taxon>Arachnida</taxon>
        <taxon>Araneae</taxon>
        <taxon>Araneomorphae</taxon>
        <taxon>Entelegynae</taxon>
        <taxon>Araneoidea</taxon>
        <taxon>Araneidae</taxon>
        <taxon>Larinioides</taxon>
    </lineage>
</organism>
<dbReference type="InterPro" id="IPR036865">
    <property type="entry name" value="CRAL-TRIO_dom_sf"/>
</dbReference>
<dbReference type="GO" id="GO:0016020">
    <property type="term" value="C:membrane"/>
    <property type="evidence" value="ECO:0007669"/>
    <property type="project" value="TreeGrafter"/>
</dbReference>
<dbReference type="AlphaFoldDB" id="A0AAV2BZ10"/>
<protein>
    <recommendedName>
        <fullName evidence="1">CRAL-TRIO domain-containing protein</fullName>
    </recommendedName>
</protein>
<sequence>MSVQEDGVLPLVLEDLTESLKQKARAELGETAEAVRNGLKELKALIKEKQVPTCTDDDFLIMFLRPKKFNVKKGFEQLKSYSYQRHSLMNYYGFVFIDKVMPALHHNICGMLPKRDQEGRAIIYFMPCKCNPDICKPDDALRALQVLVHYTLKFPATQVSGISLISDAKVESFQTMQLVFRYVKFSLPNIHTLPARFQSIDIMNTNVFIRTFFAIVRHLIPAKLIGRITFHDSNDKALLADFDASILPTEFGGTMGPLSEVSDHYINELRDFIPTFQASNQYFKRKNTIPFPDS</sequence>
<dbReference type="PROSITE" id="PS50191">
    <property type="entry name" value="CRAL_TRIO"/>
    <property type="match status" value="1"/>
</dbReference>
<dbReference type="GO" id="GO:1902936">
    <property type="term" value="F:phosphatidylinositol bisphosphate binding"/>
    <property type="evidence" value="ECO:0007669"/>
    <property type="project" value="TreeGrafter"/>
</dbReference>